<dbReference type="KEGG" id="rdp:RD2015_2403"/>
<evidence type="ECO:0000256" key="1">
    <source>
        <dbReference type="ARBA" id="ARBA00023015"/>
    </source>
</evidence>
<dbReference type="InterPro" id="IPR036390">
    <property type="entry name" value="WH_DNA-bd_sf"/>
</dbReference>
<proteinExistence type="predicted"/>
<evidence type="ECO:0000313" key="6">
    <source>
        <dbReference type="Proteomes" id="UP000060699"/>
    </source>
</evidence>
<keyword evidence="1" id="KW-0805">Transcription regulation</keyword>
<dbReference type="PROSITE" id="PS50995">
    <property type="entry name" value="HTH_MARR_2"/>
    <property type="match status" value="1"/>
</dbReference>
<evidence type="ECO:0000256" key="2">
    <source>
        <dbReference type="ARBA" id="ARBA00023125"/>
    </source>
</evidence>
<dbReference type="PATRIC" id="fig|76731.3.peg.2461"/>
<dbReference type="SMART" id="SM00347">
    <property type="entry name" value="HTH_MARR"/>
    <property type="match status" value="1"/>
</dbReference>
<dbReference type="InterPro" id="IPR036388">
    <property type="entry name" value="WH-like_DNA-bd_sf"/>
</dbReference>
<dbReference type="InterPro" id="IPR000835">
    <property type="entry name" value="HTH_MarR-typ"/>
</dbReference>
<dbReference type="PANTHER" id="PTHR42756:SF1">
    <property type="entry name" value="TRANSCRIPTIONAL REPRESSOR OF EMRAB OPERON"/>
    <property type="match status" value="1"/>
</dbReference>
<dbReference type="RefSeq" id="WP_058935089.1">
    <property type="nucleotide sequence ID" value="NZ_CP013729.1"/>
</dbReference>
<dbReference type="Proteomes" id="UP000060699">
    <property type="component" value="Chromosome"/>
</dbReference>
<protein>
    <submittedName>
        <fullName evidence="5">MarR family transcriptional regulator</fullName>
    </submittedName>
</protein>
<dbReference type="AlphaFoldDB" id="A0A0U3MEU7"/>
<dbReference type="SUPFAM" id="SSF46785">
    <property type="entry name" value="Winged helix' DNA-binding domain"/>
    <property type="match status" value="1"/>
</dbReference>
<keyword evidence="3" id="KW-0804">Transcription</keyword>
<sequence length="176" mass="19373">MSPRPPTPEFYTADSFTKEPSIGWLLRQIKQSMICQADKLLGAHDLTHAQWAPMLRLRFHGPMSSAALARELAMDGGAMTRLLDRLEAKNLVQRERSTEDRRVVMVSLTDHGQNAMARAPAVLSQVSNEHLAGFTHEEFRTLIGLLQRVVANGQAIRDGGNASDSSSLSCSTEDDS</sequence>
<keyword evidence="2" id="KW-0238">DNA-binding</keyword>
<reference evidence="5 6" key="1">
    <citation type="submission" date="2015-12" db="EMBL/GenBank/DDBJ databases">
        <title>Complete genome of Roseateles depolymerans KCTC 42856.</title>
        <authorList>
            <person name="Kim K.M."/>
        </authorList>
    </citation>
    <scope>NUCLEOTIDE SEQUENCE [LARGE SCALE GENOMIC DNA]</scope>
    <source>
        <strain evidence="5 6">KCTC 42856</strain>
    </source>
</reference>
<dbReference type="PRINTS" id="PR00598">
    <property type="entry name" value="HTHMARR"/>
</dbReference>
<gene>
    <name evidence="5" type="ORF">RD2015_2403</name>
</gene>
<dbReference type="EMBL" id="CP013729">
    <property type="protein sequence ID" value="ALV06873.1"/>
    <property type="molecule type" value="Genomic_DNA"/>
</dbReference>
<feature type="region of interest" description="Disordered" evidence="4">
    <location>
        <begin position="157"/>
        <end position="176"/>
    </location>
</feature>
<evidence type="ECO:0000256" key="4">
    <source>
        <dbReference type="SAM" id="MobiDB-lite"/>
    </source>
</evidence>
<name>A0A0U3MEU7_9BURK</name>
<dbReference type="Pfam" id="PF01047">
    <property type="entry name" value="MarR"/>
    <property type="match status" value="1"/>
</dbReference>
<dbReference type="STRING" id="76731.RD2015_2403"/>
<organism evidence="5 6">
    <name type="scientific">Roseateles depolymerans</name>
    <dbReference type="NCBI Taxonomy" id="76731"/>
    <lineage>
        <taxon>Bacteria</taxon>
        <taxon>Pseudomonadati</taxon>
        <taxon>Pseudomonadota</taxon>
        <taxon>Betaproteobacteria</taxon>
        <taxon>Burkholderiales</taxon>
        <taxon>Sphaerotilaceae</taxon>
        <taxon>Roseateles</taxon>
    </lineage>
</organism>
<dbReference type="GO" id="GO:0003677">
    <property type="term" value="F:DNA binding"/>
    <property type="evidence" value="ECO:0007669"/>
    <property type="project" value="UniProtKB-KW"/>
</dbReference>
<dbReference type="Gene3D" id="1.10.10.10">
    <property type="entry name" value="Winged helix-like DNA-binding domain superfamily/Winged helix DNA-binding domain"/>
    <property type="match status" value="1"/>
</dbReference>
<evidence type="ECO:0000313" key="5">
    <source>
        <dbReference type="EMBL" id="ALV06873.1"/>
    </source>
</evidence>
<dbReference type="GO" id="GO:0003700">
    <property type="term" value="F:DNA-binding transcription factor activity"/>
    <property type="evidence" value="ECO:0007669"/>
    <property type="project" value="InterPro"/>
</dbReference>
<dbReference type="PANTHER" id="PTHR42756">
    <property type="entry name" value="TRANSCRIPTIONAL REGULATOR, MARR"/>
    <property type="match status" value="1"/>
</dbReference>
<keyword evidence="6" id="KW-1185">Reference proteome</keyword>
<evidence type="ECO:0000256" key="3">
    <source>
        <dbReference type="ARBA" id="ARBA00023163"/>
    </source>
</evidence>
<accession>A0A0U3MEU7</accession>
<feature type="compositionally biased region" description="Low complexity" evidence="4">
    <location>
        <begin position="163"/>
        <end position="176"/>
    </location>
</feature>